<dbReference type="AlphaFoldDB" id="A0A9P9YKD9"/>
<accession>A0A9P9YKD9</accession>
<reference evidence="1" key="1">
    <citation type="journal article" date="2023" name="Genome Biol. Evol.">
        <title>Long-read-based Genome Assembly of Drosophila gunungcola Reveals Fewer Chemosensory Genes in Flower-breeding Species.</title>
        <authorList>
            <person name="Negi A."/>
            <person name="Liao B.Y."/>
            <person name="Yeh S.D."/>
        </authorList>
    </citation>
    <scope>NUCLEOTIDE SEQUENCE</scope>
    <source>
        <strain evidence="1">Sukarami</strain>
    </source>
</reference>
<dbReference type="EMBL" id="JAMKOV010000007">
    <property type="protein sequence ID" value="KAI8038325.1"/>
    <property type="molecule type" value="Genomic_DNA"/>
</dbReference>
<comment type="caution">
    <text evidence="1">The sequence shown here is derived from an EMBL/GenBank/DDBJ whole genome shotgun (WGS) entry which is preliminary data.</text>
</comment>
<dbReference type="Proteomes" id="UP001059596">
    <property type="component" value="Unassembled WGS sequence"/>
</dbReference>
<gene>
    <name evidence="1" type="ORF">M5D96_008219</name>
</gene>
<protein>
    <submittedName>
        <fullName evidence="1">Uncharacterized protein</fullName>
    </submittedName>
</protein>
<name>A0A9P9YKD9_9MUSC</name>
<proteinExistence type="predicted"/>
<sequence>KKLVSSSFGSSSLVPFIEKRYIDKCFSDEIALLKSFPFRPSLEAERPTFLTLFRSA</sequence>
<evidence type="ECO:0000313" key="2">
    <source>
        <dbReference type="Proteomes" id="UP001059596"/>
    </source>
</evidence>
<keyword evidence="2" id="KW-1185">Reference proteome</keyword>
<evidence type="ECO:0000313" key="1">
    <source>
        <dbReference type="EMBL" id="KAI8038325.1"/>
    </source>
</evidence>
<feature type="non-terminal residue" evidence="1">
    <location>
        <position position="1"/>
    </location>
</feature>
<organism evidence="1 2">
    <name type="scientific">Drosophila gunungcola</name>
    <name type="common">fruit fly</name>
    <dbReference type="NCBI Taxonomy" id="103775"/>
    <lineage>
        <taxon>Eukaryota</taxon>
        <taxon>Metazoa</taxon>
        <taxon>Ecdysozoa</taxon>
        <taxon>Arthropoda</taxon>
        <taxon>Hexapoda</taxon>
        <taxon>Insecta</taxon>
        <taxon>Pterygota</taxon>
        <taxon>Neoptera</taxon>
        <taxon>Endopterygota</taxon>
        <taxon>Diptera</taxon>
        <taxon>Brachycera</taxon>
        <taxon>Muscomorpha</taxon>
        <taxon>Ephydroidea</taxon>
        <taxon>Drosophilidae</taxon>
        <taxon>Drosophila</taxon>
        <taxon>Sophophora</taxon>
    </lineage>
</organism>